<dbReference type="GO" id="GO:0005737">
    <property type="term" value="C:cytoplasm"/>
    <property type="evidence" value="ECO:0007669"/>
    <property type="project" value="TreeGrafter"/>
</dbReference>
<dbReference type="SUPFAM" id="SSF51735">
    <property type="entry name" value="NAD(P)-binding Rossmann-fold domains"/>
    <property type="match status" value="1"/>
</dbReference>
<evidence type="ECO:0000313" key="2">
    <source>
        <dbReference type="Proteomes" id="UP000526501"/>
    </source>
</evidence>
<dbReference type="Gene3D" id="3.30.1780.10">
    <property type="entry name" value="ornithine cyclodeaminase, domain 1"/>
    <property type="match status" value="1"/>
</dbReference>
<dbReference type="Proteomes" id="UP000526501">
    <property type="component" value="Unassembled WGS sequence"/>
</dbReference>
<evidence type="ECO:0000313" key="1">
    <source>
        <dbReference type="EMBL" id="MBC2607978.1"/>
    </source>
</evidence>
<name>A0A7X1BBG8_9BACT</name>
<dbReference type="PANTHER" id="PTHR13812:SF19">
    <property type="entry name" value="KETIMINE REDUCTASE MU-CRYSTALLIN"/>
    <property type="match status" value="1"/>
</dbReference>
<comment type="caution">
    <text evidence="1">The sequence shown here is derived from an EMBL/GenBank/DDBJ whole genome shotgun (WGS) entry which is preliminary data.</text>
</comment>
<reference evidence="1 2" key="1">
    <citation type="submission" date="2020-07" db="EMBL/GenBank/DDBJ databases">
        <authorList>
            <person name="Feng X."/>
        </authorList>
    </citation>
    <scope>NUCLEOTIDE SEQUENCE [LARGE SCALE GENOMIC DNA]</scope>
    <source>
        <strain evidence="1 2">JCM23202</strain>
    </source>
</reference>
<keyword evidence="2" id="KW-1185">Reference proteome</keyword>
<sequence>MRTTRILSCEDIGEIVGSVGIDALLDRLIARLETAFKELDSQNAVIPPRTGIHYQNPDLGLLEWMPASIGKGLASLKVVGYHPTNPGKRNLPTILSSIGLFDTTTGHLKCLVDGTFATALRTGAMTAIASKYMVEPKNGIVLGIVGSGAQAVTQIHALSRVFDIDRVLACDIDRSAADSLQERIQFTGLKVEVVELEGLKPLLESSDILCTCTSADPGSGPLFNDFSNRPNLHINAVGSDFPNKIELPISLLKRSFVCPDFKLQAQAEGECQQLLEQEIDTELSALLNSADLQNKAKDRLSVFDSTGHAYADYVTASLFEQLAQELGLGQELQLESIPQDPRDPYSFLGKALSAERTLHELRN</sequence>
<dbReference type="PIRSF" id="PIRSF001439">
    <property type="entry name" value="CryM"/>
    <property type="match status" value="1"/>
</dbReference>
<organism evidence="1 2">
    <name type="scientific">Pelagicoccus albus</name>
    <dbReference type="NCBI Taxonomy" id="415222"/>
    <lineage>
        <taxon>Bacteria</taxon>
        <taxon>Pseudomonadati</taxon>
        <taxon>Verrucomicrobiota</taxon>
        <taxon>Opitutia</taxon>
        <taxon>Puniceicoccales</taxon>
        <taxon>Pelagicoccaceae</taxon>
        <taxon>Pelagicoccus</taxon>
    </lineage>
</organism>
<dbReference type="EMBL" id="JACHVC010000013">
    <property type="protein sequence ID" value="MBC2607978.1"/>
    <property type="molecule type" value="Genomic_DNA"/>
</dbReference>
<dbReference type="PANTHER" id="PTHR13812">
    <property type="entry name" value="KETIMINE REDUCTASE MU-CRYSTALLIN"/>
    <property type="match status" value="1"/>
</dbReference>
<dbReference type="AlphaFoldDB" id="A0A7X1BBG8"/>
<proteinExistence type="predicted"/>
<dbReference type="InterPro" id="IPR023401">
    <property type="entry name" value="ODC_N"/>
</dbReference>
<dbReference type="Gene3D" id="3.40.50.720">
    <property type="entry name" value="NAD(P)-binding Rossmann-like Domain"/>
    <property type="match status" value="1"/>
</dbReference>
<dbReference type="RefSeq" id="WP_185661837.1">
    <property type="nucleotide sequence ID" value="NZ_CAWPOO010000013.1"/>
</dbReference>
<dbReference type="InterPro" id="IPR036291">
    <property type="entry name" value="NAD(P)-bd_dom_sf"/>
</dbReference>
<dbReference type="Pfam" id="PF02423">
    <property type="entry name" value="OCD_Mu_crystall"/>
    <property type="match status" value="1"/>
</dbReference>
<gene>
    <name evidence="1" type="ORF">H5P27_18130</name>
</gene>
<protein>
    <submittedName>
        <fullName evidence="1">Ornithine cyclodeaminase family protein</fullName>
    </submittedName>
</protein>
<accession>A0A7X1BBG8</accession>
<dbReference type="InterPro" id="IPR003462">
    <property type="entry name" value="ODC_Mu_crystall"/>
</dbReference>